<feature type="coiled-coil region" evidence="4">
    <location>
        <begin position="787"/>
        <end position="883"/>
    </location>
</feature>
<dbReference type="SMART" id="SM00320">
    <property type="entry name" value="WD40"/>
    <property type="match status" value="4"/>
</dbReference>
<evidence type="ECO:0000313" key="5">
    <source>
        <dbReference type="EMBL" id="KAJ8941065.1"/>
    </source>
</evidence>
<dbReference type="InterPro" id="IPR036322">
    <property type="entry name" value="WD40_repeat_dom_sf"/>
</dbReference>
<feature type="repeat" description="WD" evidence="3">
    <location>
        <begin position="622"/>
        <end position="655"/>
    </location>
</feature>
<dbReference type="InterPro" id="IPR019775">
    <property type="entry name" value="WD40_repeat_CS"/>
</dbReference>
<accession>A0AAV8XQH1</accession>
<feature type="coiled-coil region" evidence="4">
    <location>
        <begin position="919"/>
        <end position="1041"/>
    </location>
</feature>
<dbReference type="PANTHER" id="PTHR32215:SF0">
    <property type="entry name" value="CILIA- AND FLAGELLA-ASSOCIATED PROTEIN 57"/>
    <property type="match status" value="1"/>
</dbReference>
<evidence type="ECO:0008006" key="7">
    <source>
        <dbReference type="Google" id="ProtNLM"/>
    </source>
</evidence>
<protein>
    <recommendedName>
        <fullName evidence="7">Cilia- and flagella-associated protein 57</fullName>
    </recommendedName>
</protein>
<keyword evidence="1 3" id="KW-0853">WD repeat</keyword>
<feature type="repeat" description="WD" evidence="3">
    <location>
        <begin position="496"/>
        <end position="537"/>
    </location>
</feature>
<keyword evidence="2" id="KW-0677">Repeat</keyword>
<evidence type="ECO:0000256" key="4">
    <source>
        <dbReference type="SAM" id="Coils"/>
    </source>
</evidence>
<dbReference type="PROSITE" id="PS00678">
    <property type="entry name" value="WD_REPEATS_1"/>
    <property type="match status" value="1"/>
</dbReference>
<proteinExistence type="predicted"/>
<dbReference type="PANTHER" id="PTHR32215">
    <property type="entry name" value="CILIA- AND FLAGELLA-ASSOCIATED PROTEIN 57"/>
    <property type="match status" value="1"/>
</dbReference>
<dbReference type="Proteomes" id="UP001162156">
    <property type="component" value="Unassembled WGS sequence"/>
</dbReference>
<sequence length="1171" mass="135141">MNLPILQPKLFLGLETRIANNIHFLTDEEVVYPVGSVIAVHNFHVKKQRFIKLSDRGKHLTHLAISPNKKLIAVVETTDKLPIITLWCPTQFKKRRTLTLPTDKEIVANRYVSVDFTYDSKHIVCVTGEPDWTMYCFKCDKGRLESFARANNLNGTGTVNQVACNPTDGNQLALVGDSVMRCLGCQDFTWRLFGYNKVDTNVYTSVCWLSQDRLIVGSSTGKLLILETGELKAIFHASDLPVINMKARDEMEESSQTSIKSVASIPIMEGETESYEIRSIVNFNTGFAFGFMNGLVHLYERETPNKFIKRGIFIIPDRRIHKEYEEEQKIITGVNTIAINPAQDRLLVSCNEMQLWTSRLFVHDDNTGPEVTLRDFGYPIHTGPIGSLAVCRWKPIALTSGNAECLKVDEVELIQHFEDDIYSIALHPTGLYAVVGFSDKLRYMTIMIDDIITTKEFHIRSCRMVSFSKMGHLFAAANVNVIQVYSSITFEQMYIFKGHNGKIQGMSWSYEDNILATCGTDGAVYAWEVAKSTRVSEVIIKANPFTGVCVNREGKNMFAIGLDGHVREMFNYNIHRDVVLTDVPLDGMALSQLDTMLFVTGNHGVVYVVQLPLLEKAEYVEYIMHNTTITKMCLSCDDRFLITGAENGSLCFWKLLNIEDKSPKYDADVSTCNEILISRQILEEKIDQIRNLQLRMKELETEHSYQMRQSEALYSTKIQDIHSGYCNAIEELKIKNEQLDQDHVQEINNINIQINNMRAGHEEFVHRLEDSYNEKLIFEYNKFHRFETKMEKLLHEHEARYEELKKAKLESEEALKTDFMEQLNDKESSYEELMEHSQQQTKEHELIKQQIEDDADREIYELKENHEKELKEEQDLNVRLRGEGSVIKKKLLAAQKESDDLKHTVFCLENEHVKFKGIILNLEKDIMEIKKEMQERDQTIEEKEKRVYQLKSKNQELEKFKFILDFKIKELKSQIEPKERTIQEQVTQINEMVGELENLQKVILGLDLQLSELREKLAASNNEVKKEIEKNRRMKKALQDIRIDIHHASSFVQNVPMLQKTVKATNNTNMLSYDKVRLVDENSSLLIETNHLRKNLQAEMNTTKKLHALVGLSYISPKMAQRKVNMAAATNKEIHDKYKEKIAENEKAIDAMKEENNRLLNRITEMENEEG</sequence>
<dbReference type="PROSITE" id="PS50294">
    <property type="entry name" value="WD_REPEATS_REGION"/>
    <property type="match status" value="1"/>
</dbReference>
<feature type="coiled-coil region" evidence="4">
    <location>
        <begin position="682"/>
        <end position="749"/>
    </location>
</feature>
<dbReference type="SUPFAM" id="SSF50978">
    <property type="entry name" value="WD40 repeat-like"/>
    <property type="match status" value="2"/>
</dbReference>
<keyword evidence="6" id="KW-1185">Reference proteome</keyword>
<dbReference type="PROSITE" id="PS50082">
    <property type="entry name" value="WD_REPEATS_2"/>
    <property type="match status" value="2"/>
</dbReference>
<comment type="caution">
    <text evidence="5">The sequence shown here is derived from an EMBL/GenBank/DDBJ whole genome shotgun (WGS) entry which is preliminary data.</text>
</comment>
<dbReference type="InterPro" id="IPR001680">
    <property type="entry name" value="WD40_rpt"/>
</dbReference>
<dbReference type="Gene3D" id="1.10.287.1490">
    <property type="match status" value="1"/>
</dbReference>
<dbReference type="InterPro" id="IPR052993">
    <property type="entry name" value="CFA-57"/>
</dbReference>
<dbReference type="AlphaFoldDB" id="A0AAV8XQH1"/>
<evidence type="ECO:0000256" key="1">
    <source>
        <dbReference type="ARBA" id="ARBA00022574"/>
    </source>
</evidence>
<name>A0AAV8XQH1_9CUCU</name>
<evidence type="ECO:0000256" key="2">
    <source>
        <dbReference type="ARBA" id="ARBA00022737"/>
    </source>
</evidence>
<dbReference type="Pfam" id="PF00400">
    <property type="entry name" value="WD40"/>
    <property type="match status" value="2"/>
</dbReference>
<evidence type="ECO:0000313" key="6">
    <source>
        <dbReference type="Proteomes" id="UP001162156"/>
    </source>
</evidence>
<dbReference type="Gene3D" id="2.130.10.10">
    <property type="entry name" value="YVTN repeat-like/Quinoprotein amine dehydrogenase"/>
    <property type="match status" value="2"/>
</dbReference>
<evidence type="ECO:0000256" key="3">
    <source>
        <dbReference type="PROSITE-ProRule" id="PRU00221"/>
    </source>
</evidence>
<keyword evidence="4" id="KW-0175">Coiled coil</keyword>
<feature type="coiled-coil region" evidence="4">
    <location>
        <begin position="1135"/>
        <end position="1169"/>
    </location>
</feature>
<gene>
    <name evidence="5" type="ORF">NQ314_010502</name>
</gene>
<organism evidence="5 6">
    <name type="scientific">Rhamnusium bicolor</name>
    <dbReference type="NCBI Taxonomy" id="1586634"/>
    <lineage>
        <taxon>Eukaryota</taxon>
        <taxon>Metazoa</taxon>
        <taxon>Ecdysozoa</taxon>
        <taxon>Arthropoda</taxon>
        <taxon>Hexapoda</taxon>
        <taxon>Insecta</taxon>
        <taxon>Pterygota</taxon>
        <taxon>Neoptera</taxon>
        <taxon>Endopterygota</taxon>
        <taxon>Coleoptera</taxon>
        <taxon>Polyphaga</taxon>
        <taxon>Cucujiformia</taxon>
        <taxon>Chrysomeloidea</taxon>
        <taxon>Cerambycidae</taxon>
        <taxon>Lepturinae</taxon>
        <taxon>Rhagiini</taxon>
        <taxon>Rhamnusium</taxon>
    </lineage>
</organism>
<reference evidence="5" key="1">
    <citation type="journal article" date="2023" name="Insect Mol. Biol.">
        <title>Genome sequencing provides insights into the evolution of gene families encoding plant cell wall-degrading enzymes in longhorned beetles.</title>
        <authorList>
            <person name="Shin N.R."/>
            <person name="Okamura Y."/>
            <person name="Kirsch R."/>
            <person name="Pauchet Y."/>
        </authorList>
    </citation>
    <scope>NUCLEOTIDE SEQUENCE</scope>
    <source>
        <strain evidence="5">RBIC_L_NR</strain>
    </source>
</reference>
<dbReference type="EMBL" id="JANEYF010002905">
    <property type="protein sequence ID" value="KAJ8941065.1"/>
    <property type="molecule type" value="Genomic_DNA"/>
</dbReference>
<dbReference type="InterPro" id="IPR015943">
    <property type="entry name" value="WD40/YVTN_repeat-like_dom_sf"/>
</dbReference>